<dbReference type="Proteomes" id="UP001396334">
    <property type="component" value="Unassembled WGS sequence"/>
</dbReference>
<reference evidence="2 3" key="1">
    <citation type="journal article" date="2024" name="G3 (Bethesda)">
        <title>Genome assembly of Hibiscus sabdariffa L. provides insights into metabolisms of medicinal natural products.</title>
        <authorList>
            <person name="Kim T."/>
        </authorList>
    </citation>
    <scope>NUCLEOTIDE SEQUENCE [LARGE SCALE GENOMIC DNA]</scope>
    <source>
        <strain evidence="2">TK-2024</strain>
        <tissue evidence="2">Old leaves</tissue>
    </source>
</reference>
<keyword evidence="3" id="KW-1185">Reference proteome</keyword>
<evidence type="ECO:0000256" key="1">
    <source>
        <dbReference type="SAM" id="MobiDB-lite"/>
    </source>
</evidence>
<name>A0ABR2SIG2_9ROSI</name>
<sequence length="184" mass="19601">MQASGVGNGGFFGLGNRAPSRRAAPAPSKWLVEEGMEALKFPPLNPALFKINEGIMQRSNPLSQGSSGVHLYGNHDLRVNSYPNNFPLSSGRNISLTEPTNNGNLGGTSTVVSGPTLDPRFLGPTDGDDVVMGAFEEERPLGIVETTKRPRFQTKDMGVSLVKDSTSANFPTSTSLEHGVSRSQ</sequence>
<protein>
    <submittedName>
        <fullName evidence="2">Uncharacterized protein</fullName>
    </submittedName>
</protein>
<feature type="region of interest" description="Disordered" evidence="1">
    <location>
        <begin position="165"/>
        <end position="184"/>
    </location>
</feature>
<feature type="region of interest" description="Disordered" evidence="1">
    <location>
        <begin position="98"/>
        <end position="117"/>
    </location>
</feature>
<gene>
    <name evidence="2" type="ORF">V6N11_064964</name>
</gene>
<feature type="compositionally biased region" description="Polar residues" evidence="1">
    <location>
        <begin position="98"/>
        <end position="113"/>
    </location>
</feature>
<evidence type="ECO:0000313" key="3">
    <source>
        <dbReference type="Proteomes" id="UP001396334"/>
    </source>
</evidence>
<evidence type="ECO:0000313" key="2">
    <source>
        <dbReference type="EMBL" id="KAK9025065.1"/>
    </source>
</evidence>
<dbReference type="EMBL" id="JBBPBN010000014">
    <property type="protein sequence ID" value="KAK9025065.1"/>
    <property type="molecule type" value="Genomic_DNA"/>
</dbReference>
<organism evidence="2 3">
    <name type="scientific">Hibiscus sabdariffa</name>
    <name type="common">roselle</name>
    <dbReference type="NCBI Taxonomy" id="183260"/>
    <lineage>
        <taxon>Eukaryota</taxon>
        <taxon>Viridiplantae</taxon>
        <taxon>Streptophyta</taxon>
        <taxon>Embryophyta</taxon>
        <taxon>Tracheophyta</taxon>
        <taxon>Spermatophyta</taxon>
        <taxon>Magnoliopsida</taxon>
        <taxon>eudicotyledons</taxon>
        <taxon>Gunneridae</taxon>
        <taxon>Pentapetalae</taxon>
        <taxon>rosids</taxon>
        <taxon>malvids</taxon>
        <taxon>Malvales</taxon>
        <taxon>Malvaceae</taxon>
        <taxon>Malvoideae</taxon>
        <taxon>Hibiscus</taxon>
    </lineage>
</organism>
<feature type="compositionally biased region" description="Gly residues" evidence="1">
    <location>
        <begin position="1"/>
        <end position="13"/>
    </location>
</feature>
<comment type="caution">
    <text evidence="2">The sequence shown here is derived from an EMBL/GenBank/DDBJ whole genome shotgun (WGS) entry which is preliminary data.</text>
</comment>
<feature type="region of interest" description="Disordered" evidence="1">
    <location>
        <begin position="1"/>
        <end position="22"/>
    </location>
</feature>
<accession>A0ABR2SIG2</accession>
<proteinExistence type="predicted"/>